<sequence length="293" mass="32693">MTLPPVLPVGTSVVIRLPVAGHPAGAVAVIVRSPPDPGHAYRVRFPDGTEATLSRGGLTVRRHEKNALPGAERDFTPFVQLRCVVGSRAFGLETAASDTDLRGFYLPPARDHWSLAGVPEQLEFGEEVYWETGKFVLLALKANPNVLEVLHSPLVQTVTPLAAELLSVREAFLSRLVYQTYNGYVMGQFGRLEADLRQHGEVRWKHAMHLLRLLLSGIAVLERGEVQVHVGEHRETLLAVKRGEAPWAEVERWRLSLHADFDRAYAGTTLPERPDYARVEAWLLRARRAALDW</sequence>
<evidence type="ECO:0000313" key="1">
    <source>
        <dbReference type="EMBL" id="BDP43225.1"/>
    </source>
</evidence>
<organism evidence="1 2">
    <name type="scientific">Deinococcus aetherius</name>
    <dbReference type="NCBI Taxonomy" id="200252"/>
    <lineage>
        <taxon>Bacteria</taxon>
        <taxon>Thermotogati</taxon>
        <taxon>Deinococcota</taxon>
        <taxon>Deinococci</taxon>
        <taxon>Deinococcales</taxon>
        <taxon>Deinococcaceae</taxon>
        <taxon>Deinococcus</taxon>
    </lineage>
</organism>
<dbReference type="PANTHER" id="PTHR34817:SF2">
    <property type="entry name" value="NUCLEOTIDYLTRANSFERASE"/>
    <property type="match status" value="1"/>
</dbReference>
<evidence type="ECO:0000313" key="2">
    <source>
        <dbReference type="Proteomes" id="UP001064971"/>
    </source>
</evidence>
<gene>
    <name evidence="1" type="ORF">DAETH_31940</name>
</gene>
<dbReference type="Pfam" id="PF10127">
    <property type="entry name" value="RlaP"/>
    <property type="match status" value="1"/>
</dbReference>
<dbReference type="EMBL" id="AP026560">
    <property type="protein sequence ID" value="BDP43225.1"/>
    <property type="molecule type" value="Genomic_DNA"/>
</dbReference>
<reference evidence="1" key="1">
    <citation type="submission" date="2022-07" db="EMBL/GenBank/DDBJ databases">
        <title>Complete Genome Sequence of the Radioresistant Bacterium Deinococcus aetherius ST0316, Isolated from the Air Dust collected in Lower Stratosphere above Japan.</title>
        <authorList>
            <person name="Satoh K."/>
            <person name="Hagiwara K."/>
            <person name="Katsumata K."/>
            <person name="Kubo A."/>
            <person name="Yokobori S."/>
            <person name="Yamagishi A."/>
            <person name="Oono Y."/>
            <person name="Narumi I."/>
        </authorList>
    </citation>
    <scope>NUCLEOTIDE SEQUENCE</scope>
    <source>
        <strain evidence="1">ST0316</strain>
    </source>
</reference>
<dbReference type="Proteomes" id="UP001064971">
    <property type="component" value="Chromosome"/>
</dbReference>
<name>A0ABN6RIN2_9DEIO</name>
<proteinExistence type="predicted"/>
<accession>A0ABN6RIN2</accession>
<protein>
    <submittedName>
        <fullName evidence="1">Nucleotidyltransferase</fullName>
    </submittedName>
</protein>
<dbReference type="RefSeq" id="WP_264775881.1">
    <property type="nucleotide sequence ID" value="NZ_AP026560.1"/>
</dbReference>
<dbReference type="InterPro" id="IPR018775">
    <property type="entry name" value="RlaP"/>
</dbReference>
<dbReference type="PANTHER" id="PTHR34817">
    <property type="entry name" value="NUCLEOTIDYLTRANSFERASE"/>
    <property type="match status" value="1"/>
</dbReference>
<keyword evidence="2" id="KW-1185">Reference proteome</keyword>